<organism evidence="2 3">
    <name type="scientific">Holothuria leucospilota</name>
    <name type="common">Black long sea cucumber</name>
    <name type="synonym">Mertensiothuria leucospilota</name>
    <dbReference type="NCBI Taxonomy" id="206669"/>
    <lineage>
        <taxon>Eukaryota</taxon>
        <taxon>Metazoa</taxon>
        <taxon>Echinodermata</taxon>
        <taxon>Eleutherozoa</taxon>
        <taxon>Echinozoa</taxon>
        <taxon>Holothuroidea</taxon>
        <taxon>Aspidochirotacea</taxon>
        <taxon>Aspidochirotida</taxon>
        <taxon>Holothuriidae</taxon>
        <taxon>Holothuria</taxon>
    </lineage>
</organism>
<reference evidence="2" key="1">
    <citation type="submission" date="2021-10" db="EMBL/GenBank/DDBJ databases">
        <title>Tropical sea cucumber genome reveals ecological adaptation and Cuvierian tubules defense mechanism.</title>
        <authorList>
            <person name="Chen T."/>
        </authorList>
    </citation>
    <scope>NUCLEOTIDE SEQUENCE</scope>
    <source>
        <strain evidence="2">Nanhai2018</strain>
        <tissue evidence="2">Muscle</tissue>
    </source>
</reference>
<dbReference type="SUPFAM" id="SSF56436">
    <property type="entry name" value="C-type lectin-like"/>
    <property type="match status" value="1"/>
</dbReference>
<dbReference type="InterPro" id="IPR016187">
    <property type="entry name" value="CTDL_fold"/>
</dbReference>
<dbReference type="Proteomes" id="UP001152320">
    <property type="component" value="Chromosome 10"/>
</dbReference>
<keyword evidence="3" id="KW-1185">Reference proteome</keyword>
<dbReference type="Gene3D" id="3.10.100.10">
    <property type="entry name" value="Mannose-Binding Protein A, subunit A"/>
    <property type="match status" value="1"/>
</dbReference>
<feature type="domain" description="C-type lectin" evidence="1">
    <location>
        <begin position="1"/>
        <end position="49"/>
    </location>
</feature>
<sequence>MSWTAADAYCRIMDSHLVYINDAEENSFVEDLMQCASVYYASIGLIKGNGGKRRKLCLEMARPHNSRLIPTGNQHKLPSLKVALK</sequence>
<dbReference type="AlphaFoldDB" id="A0A9Q1BZH7"/>
<dbReference type="CDD" id="cd00037">
    <property type="entry name" value="CLECT"/>
    <property type="match status" value="1"/>
</dbReference>
<dbReference type="InterPro" id="IPR016186">
    <property type="entry name" value="C-type_lectin-like/link_sf"/>
</dbReference>
<gene>
    <name evidence="2" type="ORF">HOLleu_22648</name>
</gene>
<evidence type="ECO:0000259" key="1">
    <source>
        <dbReference type="Pfam" id="PF00059"/>
    </source>
</evidence>
<dbReference type="InterPro" id="IPR001304">
    <property type="entry name" value="C-type_lectin-like"/>
</dbReference>
<evidence type="ECO:0000313" key="3">
    <source>
        <dbReference type="Proteomes" id="UP001152320"/>
    </source>
</evidence>
<dbReference type="EMBL" id="JAIZAY010000010">
    <property type="protein sequence ID" value="KAJ8035424.1"/>
    <property type="molecule type" value="Genomic_DNA"/>
</dbReference>
<name>A0A9Q1BZH7_HOLLE</name>
<evidence type="ECO:0000313" key="2">
    <source>
        <dbReference type="EMBL" id="KAJ8035424.1"/>
    </source>
</evidence>
<protein>
    <recommendedName>
        <fullName evidence="1">C-type lectin domain-containing protein</fullName>
    </recommendedName>
</protein>
<dbReference type="Pfam" id="PF00059">
    <property type="entry name" value="Lectin_C"/>
    <property type="match status" value="1"/>
</dbReference>
<comment type="caution">
    <text evidence="2">The sequence shown here is derived from an EMBL/GenBank/DDBJ whole genome shotgun (WGS) entry which is preliminary data.</text>
</comment>
<proteinExistence type="predicted"/>
<accession>A0A9Q1BZH7</accession>